<evidence type="ECO:0000313" key="2">
    <source>
        <dbReference type="Proteomes" id="UP000464657"/>
    </source>
</evidence>
<name>A0A7L4ZQ61_9FLAO</name>
<protein>
    <recommendedName>
        <fullName evidence="3">DUF4136 domain-containing protein</fullName>
    </recommendedName>
</protein>
<gene>
    <name evidence="1" type="ORF">IMCC3317_41750</name>
</gene>
<evidence type="ECO:0000313" key="1">
    <source>
        <dbReference type="EMBL" id="QHI38775.1"/>
    </source>
</evidence>
<organism evidence="1 2">
    <name type="scientific">Kordia antarctica</name>
    <dbReference type="NCBI Taxonomy" id="1218801"/>
    <lineage>
        <taxon>Bacteria</taxon>
        <taxon>Pseudomonadati</taxon>
        <taxon>Bacteroidota</taxon>
        <taxon>Flavobacteriia</taxon>
        <taxon>Flavobacteriales</taxon>
        <taxon>Flavobacteriaceae</taxon>
        <taxon>Kordia</taxon>
    </lineage>
</organism>
<dbReference type="Proteomes" id="UP000464657">
    <property type="component" value="Chromosome"/>
</dbReference>
<evidence type="ECO:0008006" key="3">
    <source>
        <dbReference type="Google" id="ProtNLM"/>
    </source>
</evidence>
<dbReference type="EMBL" id="CP019288">
    <property type="protein sequence ID" value="QHI38775.1"/>
    <property type="molecule type" value="Genomic_DNA"/>
</dbReference>
<reference evidence="1 2" key="1">
    <citation type="journal article" date="2013" name="Int. J. Syst. Evol. Microbiol.">
        <title>Kordia antarctica sp. nov., isolated from Antarctic seawater.</title>
        <authorList>
            <person name="Baek K."/>
            <person name="Choi A."/>
            <person name="Kang I."/>
            <person name="Lee K."/>
            <person name="Cho J.C."/>
        </authorList>
    </citation>
    <scope>NUCLEOTIDE SEQUENCE [LARGE SCALE GENOMIC DNA]</scope>
    <source>
        <strain evidence="1 2">IMCC3317</strain>
    </source>
</reference>
<accession>A0A7L4ZQ61</accession>
<proteinExistence type="predicted"/>
<sequence>MKYGSVEVRGLAMIALKKKSYIYKLLKFSKQYQMKLHIQLLLLLSLVGCSSTKNVTEVDLNFTNNLKIDKNDLQIITPHIEIKEKRNGKFLATPVERKKLRNVILQTTKSMFPNAPYVEVMFMYRDAYTINLVLEREVSYKKRKAPKEVLTTGKRYSILISTNNYFGELERGVINLFLIDNEKETLQLLKHYQYKHSPLQTEKFKRKILKVLQKL</sequence>
<keyword evidence="2" id="KW-1185">Reference proteome</keyword>
<dbReference type="AlphaFoldDB" id="A0A7L4ZQ61"/>
<dbReference type="KEGG" id="kan:IMCC3317_41750"/>